<dbReference type="Pfam" id="PF00876">
    <property type="entry name" value="Innexin"/>
    <property type="match status" value="1"/>
</dbReference>
<comment type="subcellular location">
    <subcellularLocation>
        <location evidence="1">Cell junction</location>
        <location evidence="1">Gap junction</location>
    </subcellularLocation>
    <subcellularLocation>
        <location evidence="2 12">Cell membrane</location>
        <topology evidence="2 12">Multi-pass membrane protein</topology>
    </subcellularLocation>
</comment>
<proteinExistence type="inferred from homology"/>
<comment type="function">
    <text evidence="12">Structural component of the gap junctions.</text>
</comment>
<feature type="compositionally biased region" description="Acidic residues" evidence="13">
    <location>
        <begin position="28"/>
        <end position="138"/>
    </location>
</feature>
<accession>A0AAE1QM28</accession>
<evidence type="ECO:0000256" key="11">
    <source>
        <dbReference type="ARBA" id="ARBA00023303"/>
    </source>
</evidence>
<evidence type="ECO:0000256" key="4">
    <source>
        <dbReference type="ARBA" id="ARBA00022475"/>
    </source>
</evidence>
<sequence>MADDNGGTSDCDSGEDDDVEVYSTASNEADDADLINGPADEEEEDDDGNDDDDVDEDNEMTGNDDTEEGGVDDDDDDEEERNDEDDDDNDEGNDDDNDEEEGNNDDGETGNNNDNDDGIEEEDDNESDGNDDDVDGQADDTLPIITPRKVNQRDTVIDMDIELDVREEPPPSPPPHRAASTQHTALVHSEADSQCPNHNKKKGKGDSMNSGDQSDTPCKPSNSKNNKSNGNNSNNKSKGNRDEAKRVPLVPPRPRDSSNEDGTTNAANQSNPSVRKVFHYHCVINELFFIHLVSNDEPNIVKNVVEPLKKLLTYWTKKQWPQPVDSAVLRLHYRMGVCLFLIAYQFTQGNWFLRESVHCVNLFNAETAVKPFHQNICLSYPFVCEDKMDFSRSSERGECPGDRRRYILFYRWIHFSFLVLAGLYYLPRMVAKKVDDPRLQKLIKDMAEGEKSYDGSSWKQDTEVMVNYMEKHLHTHSHIYFWFVFTHLLALTIDVATVYFFNFILQDQFLTLMYSAYPYQRNPQNFTDYLSSTFPPFVLCRLDKNILINNERVENLACHLLLMELYEKMFIVLWVWLAVVTVCTTLIIICQLLATLPPFWGWFLHLHSNSSKIRELKRKVLKLCDVGDLYVLYLLKKHRSDAQFVMFMSKLTHIHDVEKVEHKHITTTQKRPDKGNNHQDIDDVLWEEPRHSVDYGWTTTTRPSAPAQLPSYYTQASQQHLPRETSYQDHYKKRDFLASTPNKQTLPPQQLPQSRKITFSDRDSYFI</sequence>
<reference evidence="14" key="1">
    <citation type="submission" date="2023-11" db="EMBL/GenBank/DDBJ databases">
        <title>Genome assemblies of two species of porcelain crab, Petrolisthes cinctipes and Petrolisthes manimaculis (Anomura: Porcellanidae).</title>
        <authorList>
            <person name="Angst P."/>
        </authorList>
    </citation>
    <scope>NUCLEOTIDE SEQUENCE</scope>
    <source>
        <strain evidence="14">PB745_02</strain>
        <tissue evidence="14">Gill</tissue>
    </source>
</reference>
<evidence type="ECO:0000256" key="13">
    <source>
        <dbReference type="SAM" id="MobiDB-lite"/>
    </source>
</evidence>
<dbReference type="GO" id="GO:0005921">
    <property type="term" value="C:gap junction"/>
    <property type="evidence" value="ECO:0007669"/>
    <property type="project" value="UniProtKB-SubCell"/>
</dbReference>
<evidence type="ECO:0000256" key="9">
    <source>
        <dbReference type="ARBA" id="ARBA00023065"/>
    </source>
</evidence>
<dbReference type="GO" id="GO:0005243">
    <property type="term" value="F:gap junction channel activity"/>
    <property type="evidence" value="ECO:0007669"/>
    <property type="project" value="TreeGrafter"/>
</dbReference>
<evidence type="ECO:0000256" key="2">
    <source>
        <dbReference type="ARBA" id="ARBA00004651"/>
    </source>
</evidence>
<feature type="region of interest" description="Disordered" evidence="13">
    <location>
        <begin position="1"/>
        <end position="270"/>
    </location>
</feature>
<evidence type="ECO:0000256" key="10">
    <source>
        <dbReference type="ARBA" id="ARBA00023136"/>
    </source>
</evidence>
<evidence type="ECO:0000256" key="12">
    <source>
        <dbReference type="RuleBase" id="RU010713"/>
    </source>
</evidence>
<feature type="compositionally biased region" description="Polar residues" evidence="13">
    <location>
        <begin position="207"/>
        <end position="220"/>
    </location>
</feature>
<evidence type="ECO:0000256" key="1">
    <source>
        <dbReference type="ARBA" id="ARBA00004610"/>
    </source>
</evidence>
<comment type="caution">
    <text evidence="12">Lacks conserved residue(s) required for the propagation of feature annotation.</text>
</comment>
<keyword evidence="3 12" id="KW-0813">Transport</keyword>
<dbReference type="PANTHER" id="PTHR11893">
    <property type="entry name" value="INNEXIN"/>
    <property type="match status" value="1"/>
</dbReference>
<evidence type="ECO:0000256" key="3">
    <source>
        <dbReference type="ARBA" id="ARBA00022448"/>
    </source>
</evidence>
<evidence type="ECO:0000313" key="14">
    <source>
        <dbReference type="EMBL" id="KAK4328975.1"/>
    </source>
</evidence>
<dbReference type="InterPro" id="IPR000990">
    <property type="entry name" value="Innexin"/>
</dbReference>
<feature type="transmembrane region" description="Helical" evidence="12">
    <location>
        <begin position="408"/>
        <end position="426"/>
    </location>
</feature>
<keyword evidence="7" id="KW-0965">Cell junction</keyword>
<dbReference type="EMBL" id="JAWZYT010000046">
    <property type="protein sequence ID" value="KAK4328975.1"/>
    <property type="molecule type" value="Genomic_DNA"/>
</dbReference>
<keyword evidence="11 12" id="KW-0407">Ion channel</keyword>
<feature type="compositionally biased region" description="Polar residues" evidence="13">
    <location>
        <begin position="260"/>
        <end position="270"/>
    </location>
</feature>
<name>A0AAE1QM28_9EUCA</name>
<feature type="compositionally biased region" description="Polar residues" evidence="13">
    <location>
        <begin position="1"/>
        <end position="11"/>
    </location>
</feature>
<feature type="transmembrane region" description="Helical" evidence="12">
    <location>
        <begin position="571"/>
        <end position="604"/>
    </location>
</feature>
<evidence type="ECO:0000256" key="5">
    <source>
        <dbReference type="ARBA" id="ARBA00022692"/>
    </source>
</evidence>
<dbReference type="PROSITE" id="PS51013">
    <property type="entry name" value="PANNEXIN"/>
    <property type="match status" value="1"/>
</dbReference>
<dbReference type="PANTHER" id="PTHR11893:SF40">
    <property type="entry name" value="INNEXIN SHAKING-B"/>
    <property type="match status" value="1"/>
</dbReference>
<dbReference type="GO" id="GO:0034220">
    <property type="term" value="P:monoatomic ion transmembrane transport"/>
    <property type="evidence" value="ECO:0007669"/>
    <property type="project" value="UniProtKB-KW"/>
</dbReference>
<keyword evidence="10 12" id="KW-0472">Membrane</keyword>
<keyword evidence="15" id="KW-1185">Reference proteome</keyword>
<evidence type="ECO:0000256" key="7">
    <source>
        <dbReference type="ARBA" id="ARBA00022949"/>
    </source>
</evidence>
<evidence type="ECO:0000256" key="8">
    <source>
        <dbReference type="ARBA" id="ARBA00022989"/>
    </source>
</evidence>
<dbReference type="GO" id="GO:0005886">
    <property type="term" value="C:plasma membrane"/>
    <property type="evidence" value="ECO:0007669"/>
    <property type="project" value="UniProtKB-SubCell"/>
</dbReference>
<evidence type="ECO:0000256" key="6">
    <source>
        <dbReference type="ARBA" id="ARBA00022868"/>
    </source>
</evidence>
<keyword evidence="8 12" id="KW-1133">Transmembrane helix</keyword>
<keyword evidence="4" id="KW-1003">Cell membrane</keyword>
<comment type="caution">
    <text evidence="14">The sequence shown here is derived from an EMBL/GenBank/DDBJ whole genome shotgun (WGS) entry which is preliminary data.</text>
</comment>
<protein>
    <recommendedName>
        <fullName evidence="12">Innexin</fullName>
    </recommendedName>
</protein>
<evidence type="ECO:0000313" key="15">
    <source>
        <dbReference type="Proteomes" id="UP001292094"/>
    </source>
</evidence>
<dbReference type="Proteomes" id="UP001292094">
    <property type="component" value="Unassembled WGS sequence"/>
</dbReference>
<feature type="compositionally biased region" description="Low complexity" evidence="13">
    <location>
        <begin position="221"/>
        <end position="237"/>
    </location>
</feature>
<feature type="transmembrane region" description="Helical" evidence="12">
    <location>
        <begin position="479"/>
        <end position="505"/>
    </location>
</feature>
<comment type="similarity">
    <text evidence="12">Belongs to the pannexin family.</text>
</comment>
<organism evidence="14 15">
    <name type="scientific">Petrolisthes manimaculis</name>
    <dbReference type="NCBI Taxonomy" id="1843537"/>
    <lineage>
        <taxon>Eukaryota</taxon>
        <taxon>Metazoa</taxon>
        <taxon>Ecdysozoa</taxon>
        <taxon>Arthropoda</taxon>
        <taxon>Crustacea</taxon>
        <taxon>Multicrustacea</taxon>
        <taxon>Malacostraca</taxon>
        <taxon>Eumalacostraca</taxon>
        <taxon>Eucarida</taxon>
        <taxon>Decapoda</taxon>
        <taxon>Pleocyemata</taxon>
        <taxon>Anomura</taxon>
        <taxon>Galatheoidea</taxon>
        <taxon>Porcellanidae</taxon>
        <taxon>Petrolisthes</taxon>
    </lineage>
</organism>
<gene>
    <name evidence="12" type="primary">inx</name>
    <name evidence="14" type="ORF">Pmani_000643</name>
</gene>
<keyword evidence="6" id="KW-0303">Gap junction</keyword>
<keyword evidence="9 12" id="KW-0406">Ion transport</keyword>
<dbReference type="AlphaFoldDB" id="A0AAE1QM28"/>
<keyword evidence="5 12" id="KW-0812">Transmembrane</keyword>